<dbReference type="InterPro" id="IPR009576">
    <property type="entry name" value="Biofilm_formation_YgiB"/>
</dbReference>
<accession>A0ABP6W3F8</accession>
<dbReference type="EMBL" id="BAABCX010000003">
    <property type="protein sequence ID" value="GAA3544759.1"/>
    <property type="molecule type" value="Genomic_DNA"/>
</dbReference>
<evidence type="ECO:0000256" key="1">
    <source>
        <dbReference type="SAM" id="MobiDB-lite"/>
    </source>
</evidence>
<organism evidence="2 3">
    <name type="scientific">Zobellella aerophila</name>
    <dbReference type="NCBI Taxonomy" id="870480"/>
    <lineage>
        <taxon>Bacteria</taxon>
        <taxon>Pseudomonadati</taxon>
        <taxon>Pseudomonadota</taxon>
        <taxon>Gammaproteobacteria</taxon>
        <taxon>Aeromonadales</taxon>
        <taxon>Aeromonadaceae</taxon>
        <taxon>Zobellella</taxon>
    </lineage>
</organism>
<sequence length="203" mass="22190">MKRSKRLLLSRMADRIGKPVGAAIAGSVLLSACGNNDTEVQVYRSADDCRGDNPSLAEQCQASYQQALAEAAETAPKYDLRQDCEADFGGGSCVPYQYQGNSWFMPAMAGFMFGRMLDRDRYINTPVYTSRNPYSPYYGHWSTANGYRLGKASYGKRMPVGKEALAPKPKVTRTISRGGFGSTAQAKSSWKSSSRSSSRSWGG</sequence>
<comment type="caution">
    <text evidence="2">The sequence shown here is derived from an EMBL/GenBank/DDBJ whole genome shotgun (WGS) entry which is preliminary data.</text>
</comment>
<gene>
    <name evidence="2" type="ORF">GCM10022394_25970</name>
</gene>
<dbReference type="PROSITE" id="PS51257">
    <property type="entry name" value="PROKAR_LIPOPROTEIN"/>
    <property type="match status" value="1"/>
</dbReference>
<feature type="compositionally biased region" description="Low complexity" evidence="1">
    <location>
        <begin position="187"/>
        <end position="203"/>
    </location>
</feature>
<evidence type="ECO:0000313" key="3">
    <source>
        <dbReference type="Proteomes" id="UP001500795"/>
    </source>
</evidence>
<protein>
    <submittedName>
        <fullName evidence="2">DUF1190 family protein</fullName>
    </submittedName>
</protein>
<dbReference type="Pfam" id="PF06693">
    <property type="entry name" value="DUF1190"/>
    <property type="match status" value="1"/>
</dbReference>
<dbReference type="Proteomes" id="UP001500795">
    <property type="component" value="Unassembled WGS sequence"/>
</dbReference>
<feature type="region of interest" description="Disordered" evidence="1">
    <location>
        <begin position="165"/>
        <end position="203"/>
    </location>
</feature>
<keyword evidence="3" id="KW-1185">Reference proteome</keyword>
<evidence type="ECO:0000313" key="2">
    <source>
        <dbReference type="EMBL" id="GAA3544759.1"/>
    </source>
</evidence>
<proteinExistence type="predicted"/>
<reference evidence="3" key="1">
    <citation type="journal article" date="2019" name="Int. J. Syst. Evol. Microbiol.">
        <title>The Global Catalogue of Microorganisms (GCM) 10K type strain sequencing project: providing services to taxonomists for standard genome sequencing and annotation.</title>
        <authorList>
            <consortium name="The Broad Institute Genomics Platform"/>
            <consortium name="The Broad Institute Genome Sequencing Center for Infectious Disease"/>
            <person name="Wu L."/>
            <person name="Ma J."/>
        </authorList>
    </citation>
    <scope>NUCLEOTIDE SEQUENCE [LARGE SCALE GENOMIC DNA]</scope>
    <source>
        <strain evidence="3">JCM 17110</strain>
    </source>
</reference>
<name>A0ABP6W3F8_9GAMM</name>
<dbReference type="RefSeq" id="WP_344958688.1">
    <property type="nucleotide sequence ID" value="NZ_BAABCX010000003.1"/>
</dbReference>